<reference evidence="1 2" key="1">
    <citation type="submission" date="2019-12" db="EMBL/GenBank/DDBJ databases">
        <title>Full genome sequence of a Bacillus safensis strain isolated from commercially available natto in Indonesia.</title>
        <authorList>
            <person name="Yoshida M."/>
            <person name="Uomi M."/>
            <person name="Waturangi D."/>
            <person name="Ekaputri J.J."/>
            <person name="Setiamarga D.H.E."/>
        </authorList>
    </citation>
    <scope>NUCLEOTIDE SEQUENCE [LARGE SCALE GENOMIC DNA]</scope>
    <source>
        <strain evidence="1 2">IDN1</strain>
    </source>
</reference>
<dbReference type="EMBL" id="AP021906">
    <property type="protein sequence ID" value="BBP92870.1"/>
    <property type="molecule type" value="Genomic_DNA"/>
</dbReference>
<name>A0A5S9MHC2_BACIA</name>
<organism evidence="1 2">
    <name type="scientific">Bacillus safensis</name>
    <dbReference type="NCBI Taxonomy" id="561879"/>
    <lineage>
        <taxon>Bacteria</taxon>
        <taxon>Bacillati</taxon>
        <taxon>Bacillota</taxon>
        <taxon>Bacilli</taxon>
        <taxon>Bacillales</taxon>
        <taxon>Bacillaceae</taxon>
        <taxon>Bacillus</taxon>
    </lineage>
</organism>
<proteinExistence type="predicted"/>
<accession>A0A5S9MHC2</accession>
<evidence type="ECO:0000313" key="1">
    <source>
        <dbReference type="EMBL" id="BBP92870.1"/>
    </source>
</evidence>
<gene>
    <name evidence="1" type="ORF">BsIDN1_64880</name>
</gene>
<evidence type="ECO:0000313" key="2">
    <source>
        <dbReference type="Proteomes" id="UP000464658"/>
    </source>
</evidence>
<dbReference type="AlphaFoldDB" id="A0A5S9MHC2"/>
<sequence length="49" mass="5615">MVYVCRYSSSNKPRFFDQEAMKEVGSIIALALKHHEDEAKLEEAKKACI</sequence>
<protein>
    <submittedName>
        <fullName evidence="1">Uncharacterized protein</fullName>
    </submittedName>
</protein>
<dbReference type="Proteomes" id="UP000464658">
    <property type="component" value="Chromosome"/>
</dbReference>